<keyword evidence="7" id="KW-1185">Reference proteome</keyword>
<evidence type="ECO:0000313" key="7">
    <source>
        <dbReference type="Proteomes" id="UP001500280"/>
    </source>
</evidence>
<dbReference type="EMBL" id="BAAANF010000009">
    <property type="protein sequence ID" value="GAA1682088.1"/>
    <property type="molecule type" value="Genomic_DNA"/>
</dbReference>
<dbReference type="InterPro" id="IPR011008">
    <property type="entry name" value="Dimeric_a/b-barrel"/>
</dbReference>
<dbReference type="Gene3D" id="3.30.70.920">
    <property type="match status" value="1"/>
</dbReference>
<dbReference type="PROSITE" id="PS50956">
    <property type="entry name" value="HTH_ASNC_2"/>
    <property type="match status" value="1"/>
</dbReference>
<keyword evidence="1" id="KW-0805">Transcription regulation</keyword>
<evidence type="ECO:0000259" key="5">
    <source>
        <dbReference type="PROSITE" id="PS50956"/>
    </source>
</evidence>
<feature type="region of interest" description="Disordered" evidence="4">
    <location>
        <begin position="19"/>
        <end position="38"/>
    </location>
</feature>
<gene>
    <name evidence="6" type="ORF">GCM10009745_27940</name>
</gene>
<dbReference type="RefSeq" id="WP_344150364.1">
    <property type="nucleotide sequence ID" value="NZ_BAAANF010000009.1"/>
</dbReference>
<dbReference type="PRINTS" id="PR00033">
    <property type="entry name" value="HTHASNC"/>
</dbReference>
<evidence type="ECO:0000256" key="4">
    <source>
        <dbReference type="SAM" id="MobiDB-lite"/>
    </source>
</evidence>
<evidence type="ECO:0000256" key="1">
    <source>
        <dbReference type="ARBA" id="ARBA00023015"/>
    </source>
</evidence>
<dbReference type="SUPFAM" id="SSF54909">
    <property type="entry name" value="Dimeric alpha+beta barrel"/>
    <property type="match status" value="1"/>
</dbReference>
<evidence type="ECO:0000256" key="2">
    <source>
        <dbReference type="ARBA" id="ARBA00023125"/>
    </source>
</evidence>
<evidence type="ECO:0000256" key="3">
    <source>
        <dbReference type="ARBA" id="ARBA00023163"/>
    </source>
</evidence>
<dbReference type="Proteomes" id="UP001500280">
    <property type="component" value="Unassembled WGS sequence"/>
</dbReference>
<dbReference type="InterPro" id="IPR036388">
    <property type="entry name" value="WH-like_DNA-bd_sf"/>
</dbReference>
<organism evidence="6 7">
    <name type="scientific">Kribbella yunnanensis</name>
    <dbReference type="NCBI Taxonomy" id="190194"/>
    <lineage>
        <taxon>Bacteria</taxon>
        <taxon>Bacillati</taxon>
        <taxon>Actinomycetota</taxon>
        <taxon>Actinomycetes</taxon>
        <taxon>Propionibacteriales</taxon>
        <taxon>Kribbellaceae</taxon>
        <taxon>Kribbella</taxon>
    </lineage>
</organism>
<dbReference type="Pfam" id="PF13412">
    <property type="entry name" value="HTH_24"/>
    <property type="match status" value="1"/>
</dbReference>
<name>A0ABP4T479_9ACTN</name>
<dbReference type="Pfam" id="PF01037">
    <property type="entry name" value="AsnC_trans_reg"/>
    <property type="match status" value="1"/>
</dbReference>
<dbReference type="InterPro" id="IPR011991">
    <property type="entry name" value="ArsR-like_HTH"/>
</dbReference>
<keyword evidence="2" id="KW-0238">DNA-binding</keyword>
<protein>
    <recommendedName>
        <fullName evidence="5">HTH asnC-type domain-containing protein</fullName>
    </recommendedName>
</protein>
<evidence type="ECO:0000313" key="6">
    <source>
        <dbReference type="EMBL" id="GAA1682088.1"/>
    </source>
</evidence>
<proteinExistence type="predicted"/>
<dbReference type="InterPro" id="IPR000485">
    <property type="entry name" value="AsnC-type_HTH_dom"/>
</dbReference>
<dbReference type="PANTHER" id="PTHR30154:SF53">
    <property type="entry name" value="HTH-TYPE TRANSCRIPTIONAL REGULATOR LRPC"/>
    <property type="match status" value="1"/>
</dbReference>
<dbReference type="PANTHER" id="PTHR30154">
    <property type="entry name" value="LEUCINE-RESPONSIVE REGULATORY PROTEIN"/>
    <property type="match status" value="1"/>
</dbReference>
<reference evidence="7" key="1">
    <citation type="journal article" date="2019" name="Int. J. Syst. Evol. Microbiol.">
        <title>The Global Catalogue of Microorganisms (GCM) 10K type strain sequencing project: providing services to taxonomists for standard genome sequencing and annotation.</title>
        <authorList>
            <consortium name="The Broad Institute Genomics Platform"/>
            <consortium name="The Broad Institute Genome Sequencing Center for Infectious Disease"/>
            <person name="Wu L."/>
            <person name="Ma J."/>
        </authorList>
    </citation>
    <scope>NUCLEOTIDE SEQUENCE [LARGE SCALE GENOMIC DNA]</scope>
    <source>
        <strain evidence="7">JCM 14307</strain>
    </source>
</reference>
<dbReference type="CDD" id="cd00090">
    <property type="entry name" value="HTH_ARSR"/>
    <property type="match status" value="1"/>
</dbReference>
<keyword evidence="3" id="KW-0804">Transcription</keyword>
<dbReference type="InterPro" id="IPR036390">
    <property type="entry name" value="WH_DNA-bd_sf"/>
</dbReference>
<dbReference type="InterPro" id="IPR019888">
    <property type="entry name" value="Tscrpt_reg_AsnC-like"/>
</dbReference>
<feature type="domain" description="HTH asnC-type" evidence="5">
    <location>
        <begin position="39"/>
        <end position="100"/>
    </location>
</feature>
<dbReference type="PROSITE" id="PS00519">
    <property type="entry name" value="HTH_ASNC_1"/>
    <property type="match status" value="1"/>
</dbReference>
<sequence>MHARVPSIGRAAIVPDSAHRDTAVPMIPKQPAPDRTDPLDDIDRKILTILQQDGRLSGADIGRQVNLSQPAVSARIQRLERQGVIKGYTAVVDPTQVGLTIHAVIRLRTTHARIPEALALFRDLPELTTAYRLTGEDCFLLDIHTPDTATLQRVVDTVGRLGPASTSLVLDTYERKPLPLPQ</sequence>
<dbReference type="Gene3D" id="1.10.10.10">
    <property type="entry name" value="Winged helix-like DNA-binding domain superfamily/Winged helix DNA-binding domain"/>
    <property type="match status" value="1"/>
</dbReference>
<comment type="caution">
    <text evidence="6">The sequence shown here is derived from an EMBL/GenBank/DDBJ whole genome shotgun (WGS) entry which is preliminary data.</text>
</comment>
<dbReference type="SMART" id="SM00344">
    <property type="entry name" value="HTH_ASNC"/>
    <property type="match status" value="1"/>
</dbReference>
<dbReference type="InterPro" id="IPR019885">
    <property type="entry name" value="Tscrpt_reg_HTH_AsnC-type_CS"/>
</dbReference>
<accession>A0ABP4T479</accession>
<dbReference type="InterPro" id="IPR019887">
    <property type="entry name" value="Tscrpt_reg_AsnC/Lrp_C"/>
</dbReference>
<dbReference type="SUPFAM" id="SSF46785">
    <property type="entry name" value="Winged helix' DNA-binding domain"/>
    <property type="match status" value="1"/>
</dbReference>